<reference evidence="3 4" key="1">
    <citation type="submission" date="2016-10" db="EMBL/GenBank/DDBJ databases">
        <authorList>
            <person name="de Groot N.N."/>
        </authorList>
    </citation>
    <scope>NUCLEOTIDE SEQUENCE [LARGE SCALE GENOMIC DNA]</scope>
    <source>
        <strain evidence="3 4">DSM 27842</strain>
    </source>
</reference>
<dbReference type="Gene3D" id="2.60.40.10">
    <property type="entry name" value="Immunoglobulins"/>
    <property type="match status" value="2"/>
</dbReference>
<dbReference type="InterPro" id="IPR022409">
    <property type="entry name" value="PKD/Chitinase_dom"/>
</dbReference>
<gene>
    <name evidence="3" type="ORF">SAMN04490248_1643</name>
</gene>
<proteinExistence type="predicted"/>
<dbReference type="EMBL" id="FODS01000064">
    <property type="protein sequence ID" value="SEP27248.1"/>
    <property type="molecule type" value="Genomic_DNA"/>
</dbReference>
<name>A0A1H8WJH7_9RHOB</name>
<feature type="non-terminal residue" evidence="3">
    <location>
        <position position="338"/>
    </location>
</feature>
<dbReference type="RefSeq" id="WP_175483342.1">
    <property type="nucleotide sequence ID" value="NZ_FODS01000064.1"/>
</dbReference>
<feature type="chain" id="PRO_5011737962" description="PKD/Chitinase domain-containing protein" evidence="1">
    <location>
        <begin position="22"/>
        <end position="338"/>
    </location>
</feature>
<evidence type="ECO:0000256" key="1">
    <source>
        <dbReference type="SAM" id="SignalP"/>
    </source>
</evidence>
<keyword evidence="4" id="KW-1185">Reference proteome</keyword>
<evidence type="ECO:0000313" key="3">
    <source>
        <dbReference type="EMBL" id="SEP27248.1"/>
    </source>
</evidence>
<dbReference type="Pfam" id="PF22352">
    <property type="entry name" value="K319L-like_PKD"/>
    <property type="match status" value="2"/>
</dbReference>
<dbReference type="SUPFAM" id="SSF49299">
    <property type="entry name" value="PKD domain"/>
    <property type="match status" value="1"/>
</dbReference>
<dbReference type="SMART" id="SM00089">
    <property type="entry name" value="PKD"/>
    <property type="match status" value="1"/>
</dbReference>
<dbReference type="AlphaFoldDB" id="A0A1H8WJH7"/>
<sequence length="338" mass="34633">MRAFFCLTLIAALLQVGNARAFTALDDESTYEYLGFCIVDKRVNSAQQSASLVVEFFEPEGTRWDNGTVQSWGMPLGKRELADYCLGTPESNITGFQQNGADGTFETDNYIGFTFTLTTDTFELPAGTYEYKIGSGSLLNPNAAPVADAGAAQSVVSGTQVTLSGSGTDADGSITSYAWTRTGGTGNAANAVLSDTTAQNPTFTDSSLIPGDGPETHIFQLVVTDDDGATSAPDTVEITVSAPSDVAATADAGPDASVASGASVTLDGSGSDANNDGQSLTWSWTQTGGPSVTLDDATAESPGFTAPTLVAGAADEVLSFSLVVNDGVGDSAPDTVEI</sequence>
<keyword evidence="1" id="KW-0732">Signal</keyword>
<protein>
    <recommendedName>
        <fullName evidence="2">PKD/Chitinase domain-containing protein</fullName>
    </recommendedName>
</protein>
<dbReference type="InterPro" id="IPR035986">
    <property type="entry name" value="PKD_dom_sf"/>
</dbReference>
<dbReference type="InterPro" id="IPR013783">
    <property type="entry name" value="Ig-like_fold"/>
</dbReference>
<organism evidence="3 4">
    <name type="scientific">Salinihabitans flavidus</name>
    <dbReference type="NCBI Taxonomy" id="569882"/>
    <lineage>
        <taxon>Bacteria</taxon>
        <taxon>Pseudomonadati</taxon>
        <taxon>Pseudomonadota</taxon>
        <taxon>Alphaproteobacteria</taxon>
        <taxon>Rhodobacterales</taxon>
        <taxon>Roseobacteraceae</taxon>
        <taxon>Salinihabitans</taxon>
    </lineage>
</organism>
<feature type="signal peptide" evidence="1">
    <location>
        <begin position="1"/>
        <end position="21"/>
    </location>
</feature>
<dbReference type="Proteomes" id="UP000198893">
    <property type="component" value="Unassembled WGS sequence"/>
</dbReference>
<feature type="domain" description="PKD/Chitinase" evidence="2">
    <location>
        <begin position="146"/>
        <end position="243"/>
    </location>
</feature>
<accession>A0A1H8WJH7</accession>
<evidence type="ECO:0000259" key="2">
    <source>
        <dbReference type="SMART" id="SM00089"/>
    </source>
</evidence>
<evidence type="ECO:0000313" key="4">
    <source>
        <dbReference type="Proteomes" id="UP000198893"/>
    </source>
</evidence>